<keyword evidence="5" id="KW-0411">Iron-sulfur</keyword>
<evidence type="ECO:0000256" key="5">
    <source>
        <dbReference type="ARBA" id="ARBA00023014"/>
    </source>
</evidence>
<evidence type="ECO:0000256" key="4">
    <source>
        <dbReference type="ARBA" id="ARBA00023004"/>
    </source>
</evidence>
<evidence type="ECO:0000256" key="3">
    <source>
        <dbReference type="ARBA" id="ARBA00022723"/>
    </source>
</evidence>
<dbReference type="Pfam" id="PF02906">
    <property type="entry name" value="Fe_hyd_lg_C"/>
    <property type="match status" value="1"/>
</dbReference>
<comment type="caution">
    <text evidence="8">The sequence shown here is derived from an EMBL/GenBank/DDBJ whole genome shotgun (WGS) entry which is preliminary data.</text>
</comment>
<dbReference type="InterPro" id="IPR004108">
    <property type="entry name" value="Fe_hydrogenase_lsu_C"/>
</dbReference>
<evidence type="ECO:0000313" key="8">
    <source>
        <dbReference type="EMBL" id="CAB3371688.1"/>
    </source>
</evidence>
<evidence type="ECO:0000256" key="1">
    <source>
        <dbReference type="ARBA" id="ARBA00006596"/>
    </source>
</evidence>
<reference evidence="8 9" key="1">
    <citation type="submission" date="2020-04" db="EMBL/GenBank/DDBJ databases">
        <authorList>
            <person name="Alioto T."/>
            <person name="Alioto T."/>
            <person name="Gomez Garrido J."/>
        </authorList>
    </citation>
    <scope>NUCLEOTIDE SEQUENCE [LARGE SCALE GENOMIC DNA]</scope>
</reference>
<dbReference type="OrthoDB" id="10253113at2759"/>
<dbReference type="InterPro" id="IPR050340">
    <property type="entry name" value="Cytosolic_Fe-S_CAF"/>
</dbReference>
<comment type="similarity">
    <text evidence="1">Belongs to the NARF family.</text>
</comment>
<dbReference type="AlphaFoldDB" id="A0A8S1CV55"/>
<evidence type="ECO:0000313" key="9">
    <source>
        <dbReference type="Proteomes" id="UP000494165"/>
    </source>
</evidence>
<evidence type="ECO:0000259" key="7">
    <source>
        <dbReference type="Pfam" id="PF02906"/>
    </source>
</evidence>
<dbReference type="SUPFAM" id="SSF53920">
    <property type="entry name" value="Fe-only hydrogenase"/>
    <property type="match status" value="1"/>
</dbReference>
<dbReference type="InterPro" id="IPR009016">
    <property type="entry name" value="Fe_hydrogenase"/>
</dbReference>
<feature type="domain" description="Iron hydrogenase large subunit C-terminal" evidence="7">
    <location>
        <begin position="105"/>
        <end position="385"/>
    </location>
</feature>
<protein>
    <recommendedName>
        <fullName evidence="7">Iron hydrogenase large subunit C-terminal domain-containing protein</fullName>
    </recommendedName>
</protein>
<accession>A0A8S1CV55</accession>
<dbReference type="Gene3D" id="3.40.950.10">
    <property type="entry name" value="Fe-only Hydrogenase (Larger Subunit), Chain L, domain 3"/>
    <property type="match status" value="1"/>
</dbReference>
<sequence length="453" mass="49758">MTTPGFSGVLKLADLDDFITPSQECIIPVKVDRKVKAGADRSKSMEIDEGRSSKLQKVEITLSDCLACSGCVTTAETVLVSQQSGPEVLRVLTENFELPEIRRKLVLVSISNTAVLSLAAKYSVGALEAAQRISGYFKTLGADLVCDLSVAEDLVLFECQKEFVGKKQAGQVPVLVSACPGWVCYAEKTHGSWLLPYLSSVKSPQQLAGSLLKKPGKPMYHITLMSCYDRKLEASRPDFANDDQKDVDCVLTAVELQQMFENESKTLLDYDPIELDPIPFSNSTGAVEQLSTPRGSGSGGFAESVFVYASQQLFGITPDTLNYIPGRNPDLQELNLEKDGEVVLRFAVANGFRNIQNLVQKMKRKKCLYDYVEVMACPGGCLNGGAQCRPDQASQSRELLAHLDQRYKTELPTRPNVESNPNVLSLAKGMSKDDLHMQFHAVEMTPNALNIKW</sequence>
<gene>
    <name evidence="8" type="ORF">CLODIP_2_CD03974</name>
</gene>
<proteinExistence type="inferred from homology"/>
<evidence type="ECO:0000256" key="2">
    <source>
        <dbReference type="ARBA" id="ARBA00022485"/>
    </source>
</evidence>
<evidence type="ECO:0000256" key="6">
    <source>
        <dbReference type="ARBA" id="ARBA00025700"/>
    </source>
</evidence>
<dbReference type="GO" id="GO:0051539">
    <property type="term" value="F:4 iron, 4 sulfur cluster binding"/>
    <property type="evidence" value="ECO:0007669"/>
    <property type="project" value="UniProtKB-KW"/>
</dbReference>
<dbReference type="PANTHER" id="PTHR11615">
    <property type="entry name" value="NITRATE, FORMATE, IRON DEHYDROGENASE"/>
    <property type="match status" value="1"/>
</dbReference>
<organism evidence="8 9">
    <name type="scientific">Cloeon dipterum</name>
    <dbReference type="NCBI Taxonomy" id="197152"/>
    <lineage>
        <taxon>Eukaryota</taxon>
        <taxon>Metazoa</taxon>
        <taxon>Ecdysozoa</taxon>
        <taxon>Arthropoda</taxon>
        <taxon>Hexapoda</taxon>
        <taxon>Insecta</taxon>
        <taxon>Pterygota</taxon>
        <taxon>Palaeoptera</taxon>
        <taxon>Ephemeroptera</taxon>
        <taxon>Pisciforma</taxon>
        <taxon>Baetidae</taxon>
        <taxon>Cloeon</taxon>
    </lineage>
</organism>
<name>A0A8S1CV55_9INSE</name>
<dbReference type="Gene3D" id="3.40.50.1780">
    <property type="match status" value="1"/>
</dbReference>
<dbReference type="Proteomes" id="UP000494165">
    <property type="component" value="Unassembled WGS sequence"/>
</dbReference>
<keyword evidence="2" id="KW-0004">4Fe-4S</keyword>
<keyword evidence="3" id="KW-0479">Metal-binding</keyword>
<keyword evidence="9" id="KW-1185">Reference proteome</keyword>
<comment type="function">
    <text evidence="6">Component of the cytosolic iron-sulfur (Fe/S) protein assembly machinery. Required for maturation of extramitochondrial Fe/S proteins.</text>
</comment>
<dbReference type="EMBL" id="CADEPI010000064">
    <property type="protein sequence ID" value="CAB3371688.1"/>
    <property type="molecule type" value="Genomic_DNA"/>
</dbReference>
<dbReference type="GO" id="GO:0046872">
    <property type="term" value="F:metal ion binding"/>
    <property type="evidence" value="ECO:0007669"/>
    <property type="project" value="UniProtKB-KW"/>
</dbReference>
<dbReference type="FunFam" id="3.30.70.20:FF:000042">
    <property type="entry name" value="Cytosolic Fe-S cluster assembly factor NAR1"/>
    <property type="match status" value="1"/>
</dbReference>
<keyword evidence="4" id="KW-0408">Iron</keyword>